<comment type="caution">
    <text evidence="2">The sequence shown here is derived from an EMBL/GenBank/DDBJ whole genome shotgun (WGS) entry which is preliminary data.</text>
</comment>
<evidence type="ECO:0000313" key="2">
    <source>
        <dbReference type="EMBL" id="GAA2673844.1"/>
    </source>
</evidence>
<organism evidence="2 3">
    <name type="scientific">Streptomyces lunalinharesii</name>
    <dbReference type="NCBI Taxonomy" id="333384"/>
    <lineage>
        <taxon>Bacteria</taxon>
        <taxon>Bacillati</taxon>
        <taxon>Actinomycetota</taxon>
        <taxon>Actinomycetes</taxon>
        <taxon>Kitasatosporales</taxon>
        <taxon>Streptomycetaceae</taxon>
        <taxon>Streptomyces</taxon>
    </lineage>
</organism>
<name>A0ABN3SCN4_9ACTN</name>
<dbReference type="Proteomes" id="UP001500994">
    <property type="component" value="Unassembled WGS sequence"/>
</dbReference>
<reference evidence="2 3" key="1">
    <citation type="journal article" date="2019" name="Int. J. Syst. Evol. Microbiol.">
        <title>The Global Catalogue of Microorganisms (GCM) 10K type strain sequencing project: providing services to taxonomists for standard genome sequencing and annotation.</title>
        <authorList>
            <consortium name="The Broad Institute Genomics Platform"/>
            <consortium name="The Broad Institute Genome Sequencing Center for Infectious Disease"/>
            <person name="Wu L."/>
            <person name="Ma J."/>
        </authorList>
    </citation>
    <scope>NUCLEOTIDE SEQUENCE [LARGE SCALE GENOMIC DNA]</scope>
    <source>
        <strain evidence="2 3">JCM 16374</strain>
    </source>
</reference>
<evidence type="ECO:0000256" key="1">
    <source>
        <dbReference type="SAM" id="MobiDB-lite"/>
    </source>
</evidence>
<feature type="region of interest" description="Disordered" evidence="1">
    <location>
        <begin position="1"/>
        <end position="48"/>
    </location>
</feature>
<dbReference type="EMBL" id="BAAARK010000018">
    <property type="protein sequence ID" value="GAA2673844.1"/>
    <property type="molecule type" value="Genomic_DNA"/>
</dbReference>
<sequence length="118" mass="12758">MQEQPVALGTQADDPRRRQAARVPGQGREVRGGWLPHAGTERGQAEVGPTVARTMRTAVHVFRLLPAGARGGAVRLGKERTGLPGRFTPTRQSFGTARRNPRYGEATWGHPLGRGDLS</sequence>
<evidence type="ECO:0000313" key="3">
    <source>
        <dbReference type="Proteomes" id="UP001500994"/>
    </source>
</evidence>
<protein>
    <submittedName>
        <fullName evidence="2">Uncharacterized protein</fullName>
    </submittedName>
</protein>
<proteinExistence type="predicted"/>
<accession>A0ABN3SCN4</accession>
<feature type="region of interest" description="Disordered" evidence="1">
    <location>
        <begin position="73"/>
        <end position="118"/>
    </location>
</feature>
<gene>
    <name evidence="2" type="ORF">GCM10009864_50780</name>
</gene>
<keyword evidence="3" id="KW-1185">Reference proteome</keyword>